<dbReference type="Pfam" id="PF16913">
    <property type="entry name" value="PUNUT"/>
    <property type="match status" value="1"/>
</dbReference>
<evidence type="ECO:0000256" key="7">
    <source>
        <dbReference type="SAM" id="Phobius"/>
    </source>
</evidence>
<evidence type="ECO:0000256" key="3">
    <source>
        <dbReference type="ARBA" id="ARBA00022737"/>
    </source>
</evidence>
<dbReference type="FunFam" id="2.60.260.20:FF:000005">
    <property type="entry name" value="Chaperone protein dnaJ 1, mitochondrial"/>
    <property type="match status" value="1"/>
</dbReference>
<feature type="transmembrane region" description="Helical" evidence="7">
    <location>
        <begin position="605"/>
        <end position="623"/>
    </location>
</feature>
<feature type="transmembrane region" description="Helical" evidence="7">
    <location>
        <begin position="693"/>
        <end position="720"/>
    </location>
</feature>
<dbReference type="HAMAP" id="MF_01152">
    <property type="entry name" value="DnaJ"/>
    <property type="match status" value="1"/>
</dbReference>
<dbReference type="Proteomes" id="UP000825729">
    <property type="component" value="Unassembled WGS sequence"/>
</dbReference>
<dbReference type="CDD" id="cd06257">
    <property type="entry name" value="DnaJ"/>
    <property type="match status" value="1"/>
</dbReference>
<dbReference type="CDD" id="cd10719">
    <property type="entry name" value="DnaJ_zf"/>
    <property type="match status" value="1"/>
</dbReference>
<dbReference type="PRINTS" id="PR00625">
    <property type="entry name" value="JDOMAIN"/>
</dbReference>
<dbReference type="SUPFAM" id="SSF103481">
    <property type="entry name" value="Multidrug resistance efflux transporter EmrE"/>
    <property type="match status" value="1"/>
</dbReference>
<dbReference type="Pfam" id="PF00226">
    <property type="entry name" value="DnaJ"/>
    <property type="match status" value="1"/>
</dbReference>
<dbReference type="CDD" id="cd10747">
    <property type="entry name" value="DnaJ_C"/>
    <property type="match status" value="1"/>
</dbReference>
<reference evidence="10 11" key="1">
    <citation type="submission" date="2021-07" db="EMBL/GenBank/DDBJ databases">
        <title>The Aristolochia fimbriata genome: insights into angiosperm evolution, floral development and chemical biosynthesis.</title>
        <authorList>
            <person name="Jiao Y."/>
        </authorList>
    </citation>
    <scope>NUCLEOTIDE SEQUENCE [LARGE SCALE GENOMIC DNA]</scope>
    <source>
        <strain evidence="10">IBCAS-2021</strain>
        <tissue evidence="10">Leaf</tissue>
    </source>
</reference>
<dbReference type="InterPro" id="IPR002939">
    <property type="entry name" value="DnaJ_C"/>
</dbReference>
<feature type="transmembrane region" description="Helical" evidence="7">
    <location>
        <begin position="629"/>
        <end position="648"/>
    </location>
</feature>
<proteinExistence type="inferred from homology"/>
<dbReference type="GO" id="GO:0051082">
    <property type="term" value="F:unfolded protein binding"/>
    <property type="evidence" value="ECO:0007669"/>
    <property type="project" value="InterPro"/>
</dbReference>
<dbReference type="PANTHER" id="PTHR43096">
    <property type="entry name" value="DNAJ HOMOLOG 1, MITOCHONDRIAL-RELATED"/>
    <property type="match status" value="1"/>
</dbReference>
<dbReference type="PANTHER" id="PTHR43096:SF36">
    <property type="entry name" value="CHAPERONE PROTEIN DNAJ 1, MITOCHONDRIAL"/>
    <property type="match status" value="1"/>
</dbReference>
<dbReference type="Pfam" id="PF01556">
    <property type="entry name" value="DnaJ_C"/>
    <property type="match status" value="1"/>
</dbReference>
<feature type="transmembrane region" description="Helical" evidence="7">
    <location>
        <begin position="529"/>
        <end position="552"/>
    </location>
</feature>
<evidence type="ECO:0000256" key="5">
    <source>
        <dbReference type="ARBA" id="ARBA00022833"/>
    </source>
</evidence>
<organism evidence="10 11">
    <name type="scientific">Aristolochia fimbriata</name>
    <name type="common">White veined hardy Dutchman's pipe vine</name>
    <dbReference type="NCBI Taxonomy" id="158543"/>
    <lineage>
        <taxon>Eukaryota</taxon>
        <taxon>Viridiplantae</taxon>
        <taxon>Streptophyta</taxon>
        <taxon>Embryophyta</taxon>
        <taxon>Tracheophyta</taxon>
        <taxon>Spermatophyta</taxon>
        <taxon>Magnoliopsida</taxon>
        <taxon>Magnoliidae</taxon>
        <taxon>Piperales</taxon>
        <taxon>Aristolochiaceae</taxon>
        <taxon>Aristolochia</taxon>
    </lineage>
</organism>
<feature type="transmembrane region" description="Helical" evidence="7">
    <location>
        <begin position="769"/>
        <end position="790"/>
    </location>
</feature>
<dbReference type="GO" id="GO:0031072">
    <property type="term" value="F:heat shock protein binding"/>
    <property type="evidence" value="ECO:0007669"/>
    <property type="project" value="InterPro"/>
</dbReference>
<dbReference type="GO" id="GO:0008270">
    <property type="term" value="F:zinc ion binding"/>
    <property type="evidence" value="ECO:0007669"/>
    <property type="project" value="UniProtKB-KW"/>
</dbReference>
<dbReference type="PROSITE" id="PS50076">
    <property type="entry name" value="DNAJ_2"/>
    <property type="match status" value="1"/>
</dbReference>
<dbReference type="PROSITE" id="PS00636">
    <property type="entry name" value="DNAJ_1"/>
    <property type="match status" value="1"/>
</dbReference>
<dbReference type="Gene3D" id="6.20.20.10">
    <property type="match status" value="2"/>
</dbReference>
<name>A0AAV7EPK8_ARIFI</name>
<dbReference type="SUPFAM" id="SSF46565">
    <property type="entry name" value="Chaperone J-domain"/>
    <property type="match status" value="1"/>
</dbReference>
<dbReference type="AlphaFoldDB" id="A0AAV7EPK8"/>
<dbReference type="EMBL" id="JAINDJ010000004">
    <property type="protein sequence ID" value="KAG9450758.1"/>
    <property type="molecule type" value="Genomic_DNA"/>
</dbReference>
<feature type="transmembrane region" description="Helical" evidence="7">
    <location>
        <begin position="496"/>
        <end position="517"/>
    </location>
</feature>
<keyword evidence="11" id="KW-1185">Reference proteome</keyword>
<feature type="zinc finger region" description="CR-type" evidence="6">
    <location>
        <begin position="224"/>
        <end position="298"/>
    </location>
</feature>
<keyword evidence="3" id="KW-0677">Repeat</keyword>
<dbReference type="NCBIfam" id="NF008035">
    <property type="entry name" value="PRK10767.1"/>
    <property type="match status" value="1"/>
</dbReference>
<comment type="subcellular location">
    <subcellularLocation>
        <location evidence="1">Membrane</location>
        <topology evidence="1">Multi-pass membrane protein</topology>
    </subcellularLocation>
</comment>
<dbReference type="Pfam" id="PF00684">
    <property type="entry name" value="DnaJ_CXXCXGXG"/>
    <property type="match status" value="1"/>
</dbReference>
<feature type="domain" description="J" evidence="8">
    <location>
        <begin position="80"/>
        <end position="145"/>
    </location>
</feature>
<keyword evidence="2 6" id="KW-0479">Metal-binding</keyword>
<dbReference type="InterPro" id="IPR036869">
    <property type="entry name" value="J_dom_sf"/>
</dbReference>
<dbReference type="InterPro" id="IPR018253">
    <property type="entry name" value="DnaJ_domain_CS"/>
</dbReference>
<accession>A0AAV7EPK8</accession>
<evidence type="ECO:0000259" key="9">
    <source>
        <dbReference type="PROSITE" id="PS51188"/>
    </source>
</evidence>
<dbReference type="GO" id="GO:0005737">
    <property type="term" value="C:cytoplasm"/>
    <property type="evidence" value="ECO:0007669"/>
    <property type="project" value="TreeGrafter"/>
</dbReference>
<dbReference type="InterPro" id="IPR012724">
    <property type="entry name" value="DnaJ"/>
</dbReference>
<feature type="transmembrane region" description="Helical" evidence="7">
    <location>
        <begin position="741"/>
        <end position="763"/>
    </location>
</feature>
<protein>
    <submittedName>
        <fullName evidence="10">Uncharacterized protein</fullName>
    </submittedName>
</protein>
<evidence type="ECO:0000256" key="2">
    <source>
        <dbReference type="ARBA" id="ARBA00022723"/>
    </source>
</evidence>
<dbReference type="GO" id="GO:0009408">
    <property type="term" value="P:response to heat"/>
    <property type="evidence" value="ECO:0007669"/>
    <property type="project" value="InterPro"/>
</dbReference>
<keyword evidence="7" id="KW-1133">Transmembrane helix</keyword>
<dbReference type="Gene3D" id="1.10.287.110">
    <property type="entry name" value="DnaJ domain"/>
    <property type="match status" value="1"/>
</dbReference>
<evidence type="ECO:0000259" key="8">
    <source>
        <dbReference type="PROSITE" id="PS50076"/>
    </source>
</evidence>
<dbReference type="SUPFAM" id="SSF57938">
    <property type="entry name" value="DnaJ/Hsp40 cysteine-rich domain"/>
    <property type="match status" value="1"/>
</dbReference>
<dbReference type="Gene3D" id="2.60.260.20">
    <property type="entry name" value="Urease metallochaperone UreE, N-terminal domain"/>
    <property type="match status" value="2"/>
</dbReference>
<keyword evidence="4 6" id="KW-0863">Zinc-finger</keyword>
<dbReference type="GO" id="GO:0005524">
    <property type="term" value="F:ATP binding"/>
    <property type="evidence" value="ECO:0007669"/>
    <property type="project" value="InterPro"/>
</dbReference>
<sequence>MGRLGRLVVSANLLWQRHCYRLSSFPESYFSRLDKNCGASSFLRSISPTPSLHGYKFDVTGGTFSRPFHTTGSCLAKERDFYEILGVPKTASRVEIKKAFHELAKKYHPDRNKNNPSAKRKFQEIRDAYETLQDPEKRAKYDEKQFGGDETSQYSHDTGEYYTHDAGTRAYYRSSRGFGAGHQDPFSDTFYKIFSEIFEDGVTENFAKDIEVELSLSFPEATTGCTKHLSFDADVPCDSCEGSGHPPTAKPNICPTCRGKGRVTVPPFTSTCSTCKGVGRVIKEYCFTCKGSGVVEGVKDVKVTIPEGVESGDTIRVPGAGNSGGRGFHSGNLYIKLKVSDDPVFKRDGADVHVDSHISFTQAILGGKVEVPTLSGKIPVKIPKGVQHGQTLVLRGRGLPKHGVLVDRGDQYVRFHIHFPSKVNDRQRMLLEELEEEEVNRVNSVFDGNWWRQIIDGLANPRIMHLKDLTDLEMEDSSPSTNGSAQKKGLTKTMRLTLLLLNGSILGVSNVAGPILLRLYFVRGGRRKWLSAWLQVVGWPVTLIPLWVSYVYKQDHCGSSNKTNFFSAATTPGFIVPFALLGIVTGFGGYMAVFGPAYLPVSTSSLLMSSQLAFNAFFSFFLVKQRFTYQSVNAIFLLTLGAVILGLHNKEDKPLDENNWKYLLGFLMTIAAALLFGLVLTSMELTYIKAKQALNYAFVLETQIIMNFFASAVTGVGMFLNNDFKVIPREAREFELGEARYASLLVGSAIMWELFNLGIVGVISCSSSLHASVILSAGIPVTQILGVVIFDEKFTAEKGVSLVLSIWGFASYFHGEWKKIKTEKLVMTQELSQDMMADGRVSR</sequence>
<feature type="transmembrane region" description="Helical" evidence="7">
    <location>
        <begin position="660"/>
        <end position="681"/>
    </location>
</feature>
<evidence type="ECO:0000256" key="4">
    <source>
        <dbReference type="ARBA" id="ARBA00022771"/>
    </source>
</evidence>
<evidence type="ECO:0000313" key="10">
    <source>
        <dbReference type="EMBL" id="KAG9450758.1"/>
    </source>
</evidence>
<dbReference type="InterPro" id="IPR001623">
    <property type="entry name" value="DnaJ_domain"/>
</dbReference>
<evidence type="ECO:0000313" key="11">
    <source>
        <dbReference type="Proteomes" id="UP000825729"/>
    </source>
</evidence>
<comment type="caution">
    <text evidence="10">The sequence shown here is derived from an EMBL/GenBank/DDBJ whole genome shotgun (WGS) entry which is preliminary data.</text>
</comment>
<feature type="transmembrane region" description="Helical" evidence="7">
    <location>
        <begin position="572"/>
        <end position="593"/>
    </location>
</feature>
<keyword evidence="7" id="KW-0472">Membrane</keyword>
<dbReference type="GO" id="GO:0042026">
    <property type="term" value="P:protein refolding"/>
    <property type="evidence" value="ECO:0007669"/>
    <property type="project" value="TreeGrafter"/>
</dbReference>
<dbReference type="InterPro" id="IPR036410">
    <property type="entry name" value="HSP_DnaJ_Cys-rich_dom_sf"/>
</dbReference>
<dbReference type="SUPFAM" id="SSF49493">
    <property type="entry name" value="HSP40/DnaJ peptide-binding domain"/>
    <property type="match status" value="2"/>
</dbReference>
<evidence type="ECO:0000256" key="6">
    <source>
        <dbReference type="PROSITE-ProRule" id="PRU00546"/>
    </source>
</evidence>
<feature type="domain" description="CR-type" evidence="9">
    <location>
        <begin position="224"/>
        <end position="298"/>
    </location>
</feature>
<gene>
    <name evidence="10" type="ORF">H6P81_010723</name>
</gene>
<keyword evidence="5 6" id="KW-0862">Zinc</keyword>
<dbReference type="InterPro" id="IPR037185">
    <property type="entry name" value="EmrE-like"/>
</dbReference>
<dbReference type="SMART" id="SM00271">
    <property type="entry name" value="DnaJ"/>
    <property type="match status" value="1"/>
</dbReference>
<dbReference type="InterPro" id="IPR008971">
    <property type="entry name" value="HSP40/DnaJ_pept-bd"/>
</dbReference>
<evidence type="ECO:0000256" key="1">
    <source>
        <dbReference type="ARBA" id="ARBA00004141"/>
    </source>
</evidence>
<dbReference type="PROSITE" id="PS51188">
    <property type="entry name" value="ZF_CR"/>
    <property type="match status" value="1"/>
</dbReference>
<dbReference type="InterPro" id="IPR001305">
    <property type="entry name" value="HSP_DnaJ_Cys-rich_dom"/>
</dbReference>
<keyword evidence="7" id="KW-0812">Transmembrane</keyword>